<dbReference type="InterPro" id="IPR007863">
    <property type="entry name" value="Peptidase_M16_C"/>
</dbReference>
<keyword evidence="5" id="KW-1185">Reference proteome</keyword>
<dbReference type="Gene3D" id="3.30.830.10">
    <property type="entry name" value="Metalloenzyme, LuxS/M16 peptidase-like"/>
    <property type="match status" value="2"/>
</dbReference>
<feature type="domain" description="Peptidase M16 C-terminal" evidence="3">
    <location>
        <begin position="214"/>
        <end position="384"/>
    </location>
</feature>
<evidence type="ECO:0000313" key="5">
    <source>
        <dbReference type="Proteomes" id="UP001626537"/>
    </source>
</evidence>
<dbReference type="PANTHER" id="PTHR11851:SF49">
    <property type="entry name" value="MITOCHONDRIAL-PROCESSING PEPTIDASE SUBUNIT ALPHA"/>
    <property type="match status" value="1"/>
</dbReference>
<evidence type="ECO:0000313" key="4">
    <source>
        <dbReference type="EMBL" id="WOJ94396.1"/>
    </source>
</evidence>
<protein>
    <submittedName>
        <fullName evidence="4">Insulinase family protein</fullName>
    </submittedName>
</protein>
<feature type="signal peptide" evidence="2">
    <location>
        <begin position="1"/>
        <end position="29"/>
    </location>
</feature>
<dbReference type="InterPro" id="IPR011249">
    <property type="entry name" value="Metalloenz_LuxS/M16"/>
</dbReference>
<sequence>MIAFKNQTTTGIKASLLLASIIGCTTAVAQDTRHPQAMGLPAVKFERPNPDSLQLTLDNGLVAYVAEDHRAPLVTLKAYIGVGAGHGAAGDAAALAAAFRRGPQAMSAKEFNATLNAMHGEFSVSQDHEVTEIFLDVTADNSDKALKLMGQLLSEPSFEGTETGPQQRSSSASIDYNYSLVNAVAVFEEQLFAGHAFTRDATAEQALAANQGARALHARYVVGENVTLAVAGDFKRSAAVNDIRRALKPLSTDPAPAPESFPALAPAKQRELMLSQADRIQGWIVIGHELPIVPEDDEAALAVMDYILGAYHLDSRLYRSSRELRGLTNDNSSFLKPGVRGPGSYSFRTYGRPEVVRLLVDITFRELNAIRDTLPTKAELFVAKGALVDGIYADSYATGVEATQAYAREWLTLGSHARSESFPRRVAAVTAEAVRDAAQKYIHPERMIVAVLGPLDKIEAAPAIESEPQLSTWNNASPR</sequence>
<reference evidence="4 5" key="1">
    <citation type="submission" date="2023-10" db="EMBL/GenBank/DDBJ databases">
        <title>Two novel species belonging to the OM43/NOR5 clade.</title>
        <authorList>
            <person name="Park M."/>
        </authorList>
    </citation>
    <scope>NUCLEOTIDE SEQUENCE [LARGE SCALE GENOMIC DNA]</scope>
    <source>
        <strain evidence="4 5">IMCC43200</strain>
    </source>
</reference>
<gene>
    <name evidence="4" type="ORF">R0135_04340</name>
</gene>
<comment type="similarity">
    <text evidence="1">Belongs to the peptidase M16 family.</text>
</comment>
<proteinExistence type="inferred from homology"/>
<evidence type="ECO:0000259" key="3">
    <source>
        <dbReference type="Pfam" id="PF05193"/>
    </source>
</evidence>
<dbReference type="Pfam" id="PF05193">
    <property type="entry name" value="Peptidase_M16_C"/>
    <property type="match status" value="1"/>
</dbReference>
<keyword evidence="2" id="KW-0732">Signal</keyword>
<dbReference type="PANTHER" id="PTHR11851">
    <property type="entry name" value="METALLOPROTEASE"/>
    <property type="match status" value="1"/>
</dbReference>
<dbReference type="Proteomes" id="UP001626537">
    <property type="component" value="Chromosome"/>
</dbReference>
<accession>A0ABZ0I8I4</accession>
<dbReference type="SUPFAM" id="SSF63411">
    <property type="entry name" value="LuxS/MPP-like metallohydrolase"/>
    <property type="match status" value="2"/>
</dbReference>
<dbReference type="PROSITE" id="PS51257">
    <property type="entry name" value="PROKAR_LIPOPROTEIN"/>
    <property type="match status" value="1"/>
</dbReference>
<evidence type="ECO:0000256" key="2">
    <source>
        <dbReference type="SAM" id="SignalP"/>
    </source>
</evidence>
<dbReference type="EMBL" id="CP136864">
    <property type="protein sequence ID" value="WOJ94396.1"/>
    <property type="molecule type" value="Genomic_DNA"/>
</dbReference>
<dbReference type="InterPro" id="IPR050361">
    <property type="entry name" value="MPP/UQCRC_Complex"/>
</dbReference>
<organism evidence="4 5">
    <name type="scientific">Congregibacter variabilis</name>
    <dbReference type="NCBI Taxonomy" id="3081200"/>
    <lineage>
        <taxon>Bacteria</taxon>
        <taxon>Pseudomonadati</taxon>
        <taxon>Pseudomonadota</taxon>
        <taxon>Gammaproteobacteria</taxon>
        <taxon>Cellvibrionales</taxon>
        <taxon>Halieaceae</taxon>
        <taxon>Congregibacter</taxon>
    </lineage>
</organism>
<name>A0ABZ0I8I4_9GAMM</name>
<evidence type="ECO:0000256" key="1">
    <source>
        <dbReference type="ARBA" id="ARBA00007261"/>
    </source>
</evidence>
<feature type="chain" id="PRO_5047117082" evidence="2">
    <location>
        <begin position="30"/>
        <end position="479"/>
    </location>
</feature>
<dbReference type="RefSeq" id="WP_407349032.1">
    <property type="nucleotide sequence ID" value="NZ_CP136864.1"/>
</dbReference>